<dbReference type="InterPro" id="IPR001783">
    <property type="entry name" value="Lumazine-bd"/>
</dbReference>
<proteinExistence type="predicted"/>
<dbReference type="InterPro" id="IPR023366">
    <property type="entry name" value="ATP_synth_asu-like_sf"/>
</dbReference>
<dbReference type="GO" id="GO:0004746">
    <property type="term" value="F:riboflavin synthase activity"/>
    <property type="evidence" value="ECO:0007669"/>
    <property type="project" value="UniProtKB-UniRule"/>
</dbReference>
<dbReference type="InterPro" id="IPR026017">
    <property type="entry name" value="Lumazine-bd_dom"/>
</dbReference>
<dbReference type="RefSeq" id="WP_101312898.1">
    <property type="nucleotide sequence ID" value="NZ_CALJBS010000107.1"/>
</dbReference>
<evidence type="ECO:0000256" key="8">
    <source>
        <dbReference type="ARBA" id="ARBA00022737"/>
    </source>
</evidence>
<feature type="domain" description="Lumazine-binding" evidence="11">
    <location>
        <begin position="88"/>
        <end position="184"/>
    </location>
</feature>
<evidence type="ECO:0000256" key="7">
    <source>
        <dbReference type="ARBA" id="ARBA00022679"/>
    </source>
</evidence>
<dbReference type="CDD" id="cd00402">
    <property type="entry name" value="Riboflavin_synthase_like"/>
    <property type="match status" value="1"/>
</dbReference>
<dbReference type="FunFam" id="2.40.30.20:FF:000004">
    <property type="entry name" value="Riboflavin synthase, alpha subunit"/>
    <property type="match status" value="1"/>
</dbReference>
<dbReference type="SUPFAM" id="SSF63380">
    <property type="entry name" value="Riboflavin synthase domain-like"/>
    <property type="match status" value="2"/>
</dbReference>
<dbReference type="Proteomes" id="UP000233350">
    <property type="component" value="Unassembled WGS sequence"/>
</dbReference>
<sequence length="204" mass="22513">MFTGLVREFGRVESLQGSSLRILAKHKPNIGDSIAVNGACLTAIEVFKGGFVLELSEETQKHIALESYQDLVHIEPAMRLSDRLDGHIVQGHIDGIGTITKITPHSIGTDFFVKVDSKVLALCVPKGSIAINGISLTINEVLDSILRLTIIPHTLQTTLFKNYKAGERVNIETDCLARMVQHFLAYKQDSKLSWEAVDRILGSY</sequence>
<evidence type="ECO:0000256" key="6">
    <source>
        <dbReference type="ARBA" id="ARBA00022619"/>
    </source>
</evidence>
<organism evidence="12 13">
    <name type="scientific">Helicobacter winghamensis</name>
    <dbReference type="NCBI Taxonomy" id="157268"/>
    <lineage>
        <taxon>Bacteria</taxon>
        <taxon>Pseudomonadati</taxon>
        <taxon>Campylobacterota</taxon>
        <taxon>Epsilonproteobacteria</taxon>
        <taxon>Campylobacterales</taxon>
        <taxon>Helicobacteraceae</taxon>
        <taxon>Helicobacter</taxon>
    </lineage>
</organism>
<name>A0A2N3PLE6_9HELI</name>
<dbReference type="EMBL" id="MBPK01000002">
    <property type="protein sequence ID" value="PKT82598.1"/>
    <property type="molecule type" value="Genomic_DNA"/>
</dbReference>
<comment type="caution">
    <text evidence="12">The sequence shown here is derived from an EMBL/GenBank/DDBJ whole genome shotgun (WGS) entry which is preliminary data.</text>
</comment>
<dbReference type="PROSITE" id="PS51177">
    <property type="entry name" value="LUMAZINE_BIND"/>
    <property type="match status" value="2"/>
</dbReference>
<comment type="catalytic activity">
    <reaction evidence="1">
        <text>2 6,7-dimethyl-8-(1-D-ribityl)lumazine + H(+) = 5-amino-6-(D-ribitylamino)uracil + riboflavin</text>
        <dbReference type="Rhea" id="RHEA:20772"/>
        <dbReference type="ChEBI" id="CHEBI:15378"/>
        <dbReference type="ChEBI" id="CHEBI:15934"/>
        <dbReference type="ChEBI" id="CHEBI:57986"/>
        <dbReference type="ChEBI" id="CHEBI:58201"/>
        <dbReference type="EC" id="2.5.1.9"/>
    </reaction>
</comment>
<feature type="domain" description="Lumazine-binding" evidence="11">
    <location>
        <begin position="1"/>
        <end position="87"/>
    </location>
</feature>
<evidence type="ECO:0000256" key="3">
    <source>
        <dbReference type="ARBA" id="ARBA00004887"/>
    </source>
</evidence>
<reference evidence="12 13" key="1">
    <citation type="submission" date="2016-07" db="EMBL/GenBank/DDBJ databases">
        <title>Detection of Helicobacter winghamensis from caecal content of red fox (Vulpes vulpes).</title>
        <authorList>
            <person name="Zanoni R.G."/>
            <person name="Florio D."/>
            <person name="Caffara M."/>
            <person name="Renzi M."/>
            <person name="Parisi A."/>
            <person name="Pasquali F."/>
            <person name="Manfreda G."/>
        </authorList>
    </citation>
    <scope>NUCLEOTIDE SEQUENCE [LARGE SCALE GENOMIC DNA]</scope>
    <source>
        <strain evidence="12 13">295_13</strain>
    </source>
</reference>
<evidence type="ECO:0000256" key="5">
    <source>
        <dbReference type="ARBA" id="ARBA00013950"/>
    </source>
</evidence>
<dbReference type="NCBIfam" id="TIGR00187">
    <property type="entry name" value="ribE"/>
    <property type="match status" value="1"/>
</dbReference>
<evidence type="ECO:0000256" key="9">
    <source>
        <dbReference type="NCBIfam" id="TIGR00187"/>
    </source>
</evidence>
<comment type="function">
    <text evidence="2">Catalyzes the dismutation of two molecules of 6,7-dimethyl-8-ribityllumazine, resulting in the formation of riboflavin and 5-amino-6-(D-ribitylamino)uracil.</text>
</comment>
<comment type="pathway">
    <text evidence="3">Cofactor biosynthesis; riboflavin biosynthesis; riboflavin from 2-hydroxy-3-oxobutyl phosphate and 5-amino-6-(D-ribitylamino)uracil: step 2/2.</text>
</comment>
<gene>
    <name evidence="12" type="ORF">BCM31_07675</name>
</gene>
<dbReference type="GO" id="GO:0009231">
    <property type="term" value="P:riboflavin biosynthetic process"/>
    <property type="evidence" value="ECO:0007669"/>
    <property type="project" value="UniProtKB-KW"/>
</dbReference>
<dbReference type="Pfam" id="PF00677">
    <property type="entry name" value="Lum_binding"/>
    <property type="match status" value="2"/>
</dbReference>
<dbReference type="PANTHER" id="PTHR21098:SF12">
    <property type="entry name" value="RIBOFLAVIN SYNTHASE"/>
    <property type="match status" value="1"/>
</dbReference>
<evidence type="ECO:0000313" key="13">
    <source>
        <dbReference type="Proteomes" id="UP000233350"/>
    </source>
</evidence>
<dbReference type="STRING" id="556267.HWAG_00567"/>
<dbReference type="Gene3D" id="2.40.30.20">
    <property type="match status" value="2"/>
</dbReference>
<evidence type="ECO:0000256" key="4">
    <source>
        <dbReference type="ARBA" id="ARBA00012827"/>
    </source>
</evidence>
<keyword evidence="13" id="KW-1185">Reference proteome</keyword>
<evidence type="ECO:0000256" key="1">
    <source>
        <dbReference type="ARBA" id="ARBA00000968"/>
    </source>
</evidence>
<evidence type="ECO:0000256" key="10">
    <source>
        <dbReference type="PROSITE-ProRule" id="PRU00524"/>
    </source>
</evidence>
<dbReference type="PANTHER" id="PTHR21098">
    <property type="entry name" value="RIBOFLAVIN SYNTHASE ALPHA CHAIN"/>
    <property type="match status" value="1"/>
</dbReference>
<accession>A0A2N3PLE6</accession>
<dbReference type="EC" id="2.5.1.9" evidence="4 9"/>
<feature type="repeat" description="Lumazine-binding" evidence="10">
    <location>
        <begin position="88"/>
        <end position="184"/>
    </location>
</feature>
<protein>
    <recommendedName>
        <fullName evidence="5 9">Riboflavin synthase</fullName>
        <ecNumber evidence="4 9">2.5.1.9</ecNumber>
    </recommendedName>
</protein>
<evidence type="ECO:0000259" key="11">
    <source>
        <dbReference type="PROSITE" id="PS51177"/>
    </source>
</evidence>
<dbReference type="AlphaFoldDB" id="A0A2N3PLE6"/>
<dbReference type="OrthoDB" id="9788537at2"/>
<keyword evidence="6" id="KW-0686">Riboflavin biosynthesis</keyword>
<dbReference type="GeneID" id="78824462"/>
<dbReference type="PIRSF" id="PIRSF000498">
    <property type="entry name" value="Riboflavin_syn_A"/>
    <property type="match status" value="1"/>
</dbReference>
<dbReference type="NCBIfam" id="NF006767">
    <property type="entry name" value="PRK09289.1"/>
    <property type="match status" value="1"/>
</dbReference>
<evidence type="ECO:0000256" key="2">
    <source>
        <dbReference type="ARBA" id="ARBA00002803"/>
    </source>
</evidence>
<keyword evidence="8" id="KW-0677">Repeat</keyword>
<keyword evidence="7" id="KW-0808">Transferase</keyword>
<evidence type="ECO:0000313" key="12">
    <source>
        <dbReference type="EMBL" id="PKT82598.1"/>
    </source>
</evidence>
<dbReference type="InterPro" id="IPR017938">
    <property type="entry name" value="Riboflavin_synthase-like_b-brl"/>
</dbReference>
<feature type="repeat" description="Lumazine-binding" evidence="10">
    <location>
        <begin position="1"/>
        <end position="87"/>
    </location>
</feature>